<dbReference type="GO" id="GO:0043248">
    <property type="term" value="P:proteasome assembly"/>
    <property type="evidence" value="ECO:0007669"/>
    <property type="project" value="InterPro"/>
</dbReference>
<keyword evidence="1" id="KW-0647">Proteasome</keyword>
<dbReference type="OrthoDB" id="10250600at2759"/>
<keyword evidence="2" id="KW-1185">Reference proteome</keyword>
<proteinExistence type="predicted"/>
<dbReference type="EMBL" id="KE651167">
    <property type="protein sequence ID" value="EEB09624.1"/>
    <property type="molecule type" value="Genomic_DNA"/>
</dbReference>
<dbReference type="VEuPathDB" id="FungiDB:SJAG_04844"/>
<dbReference type="InterPro" id="IPR019538">
    <property type="entry name" value="PSMD5"/>
</dbReference>
<accession>B6K7X0</accession>
<dbReference type="STRING" id="402676.B6K7X0"/>
<dbReference type="SUPFAM" id="SSF48371">
    <property type="entry name" value="ARM repeat"/>
    <property type="match status" value="1"/>
</dbReference>
<evidence type="ECO:0000313" key="1">
    <source>
        <dbReference type="EMBL" id="EEB09624.1"/>
    </source>
</evidence>
<dbReference type="GeneID" id="7050766"/>
<gene>
    <name evidence="1" type="ORF">SJAG_04844</name>
</gene>
<dbReference type="OMA" id="CLLHIAQ"/>
<dbReference type="HOGENOM" id="CLU_559164_0_0_1"/>
<organism evidence="1 2">
    <name type="scientific">Schizosaccharomyces japonicus (strain yFS275 / FY16936)</name>
    <name type="common">Fission yeast</name>
    <dbReference type="NCBI Taxonomy" id="402676"/>
    <lineage>
        <taxon>Eukaryota</taxon>
        <taxon>Fungi</taxon>
        <taxon>Dikarya</taxon>
        <taxon>Ascomycota</taxon>
        <taxon>Taphrinomycotina</taxon>
        <taxon>Schizosaccharomycetes</taxon>
        <taxon>Schizosaccharomycetales</taxon>
        <taxon>Schizosaccharomycetaceae</taxon>
        <taxon>Schizosaccharomyces</taxon>
    </lineage>
</organism>
<name>B6K7X0_SCHJY</name>
<dbReference type="Proteomes" id="UP000001744">
    <property type="component" value="Unassembled WGS sequence"/>
</dbReference>
<evidence type="ECO:0000313" key="2">
    <source>
        <dbReference type="Proteomes" id="UP000001744"/>
    </source>
</evidence>
<dbReference type="AlphaFoldDB" id="B6K7X0"/>
<dbReference type="eggNOG" id="KOG4413">
    <property type="taxonomic scope" value="Eukaryota"/>
</dbReference>
<dbReference type="JaponicusDB" id="SJAG_04844"/>
<dbReference type="InterPro" id="IPR016024">
    <property type="entry name" value="ARM-type_fold"/>
</dbReference>
<dbReference type="PANTHER" id="PTHR13554">
    <property type="entry name" value="26S PROTEASOME NON-ATPASE REGULATORY SUBUNIT 5-RELATED"/>
    <property type="match status" value="1"/>
</dbReference>
<protein>
    <submittedName>
        <fullName evidence="1">26S proteasome non-ATPase regulatory subunit</fullName>
    </submittedName>
</protein>
<dbReference type="RefSeq" id="XP_002175917.1">
    <property type="nucleotide sequence ID" value="XM_002175881.1"/>
</dbReference>
<dbReference type="GO" id="GO:0000502">
    <property type="term" value="C:proteasome complex"/>
    <property type="evidence" value="ECO:0007669"/>
    <property type="project" value="UniProtKB-KW"/>
</dbReference>
<dbReference type="PANTHER" id="PTHR13554:SF10">
    <property type="entry name" value="26S PROTEASOME NON-ATPASE REGULATORY SUBUNIT 5"/>
    <property type="match status" value="1"/>
</dbReference>
<reference evidence="1 2" key="1">
    <citation type="journal article" date="2011" name="Science">
        <title>Comparative functional genomics of the fission yeasts.</title>
        <authorList>
            <person name="Rhind N."/>
            <person name="Chen Z."/>
            <person name="Yassour M."/>
            <person name="Thompson D.A."/>
            <person name="Haas B.J."/>
            <person name="Habib N."/>
            <person name="Wapinski I."/>
            <person name="Roy S."/>
            <person name="Lin M.F."/>
            <person name="Heiman D.I."/>
            <person name="Young S.K."/>
            <person name="Furuya K."/>
            <person name="Guo Y."/>
            <person name="Pidoux A."/>
            <person name="Chen H.M."/>
            <person name="Robbertse B."/>
            <person name="Goldberg J.M."/>
            <person name="Aoki K."/>
            <person name="Bayne E.H."/>
            <person name="Berlin A.M."/>
            <person name="Desjardins C.A."/>
            <person name="Dobbs E."/>
            <person name="Dukaj L."/>
            <person name="Fan L."/>
            <person name="FitzGerald M.G."/>
            <person name="French C."/>
            <person name="Gujja S."/>
            <person name="Hansen K."/>
            <person name="Keifenheim D."/>
            <person name="Levin J.Z."/>
            <person name="Mosher R.A."/>
            <person name="Mueller C.A."/>
            <person name="Pfiffner J."/>
            <person name="Priest M."/>
            <person name="Russ C."/>
            <person name="Smialowska A."/>
            <person name="Swoboda P."/>
            <person name="Sykes S.M."/>
            <person name="Vaughn M."/>
            <person name="Vengrova S."/>
            <person name="Yoder R."/>
            <person name="Zeng Q."/>
            <person name="Allshire R."/>
            <person name="Baulcombe D."/>
            <person name="Birren B.W."/>
            <person name="Brown W."/>
            <person name="Ekwall K."/>
            <person name="Kellis M."/>
            <person name="Leatherwood J."/>
            <person name="Levin H."/>
            <person name="Margalit H."/>
            <person name="Martienssen R."/>
            <person name="Nieduszynski C.A."/>
            <person name="Spatafora J.W."/>
            <person name="Friedman N."/>
            <person name="Dalgaard J.Z."/>
            <person name="Baumann P."/>
            <person name="Niki H."/>
            <person name="Regev A."/>
            <person name="Nusbaum C."/>
        </authorList>
    </citation>
    <scope>NUCLEOTIDE SEQUENCE [LARGE SCALE GENOMIC DNA]</scope>
    <source>
        <strain evidence="2">yFS275 / FY16936</strain>
    </source>
</reference>
<sequence length="489" mass="55747">MSDSIPLIPGLPDEGRRLLQLLRDLPSNPYELLGKIPNAMLDFQDSINSHNRGACLGMLETILSCLELPLPLGPIVKVIDKLVEPMSWKDLKAFGIDSYLATGLQNPAPELQLYCLKMCRRASFEKLELTDSLFTTVLTSVNSEQTKVAETAIKLVEDACKYEHYFDVLFRTFVPLDMEIMNSELRVRWLDLFTRLSVNSEKHFEMLKTKHVFDLSRTHNDALLELCYIDTLGRMVEAPHTFHFLSDESGFLDSTIQRYVSESNTVYVNHVALHFLPQLTTHQPACLKHLDSKFHLFDVIRQKMKGSDDTAFIAYGVLLGNKEACSLLRDKYGVQDERERYAPLWLCRKFLVDETGLGAFAHALQQSDPDQWMQLWRWMPHDTMITLMRQSNSPLARMRQLAFQCILHIAKRSPIQVASHARVLTELLDTRGEHEAIVLKYQVLMTMLEHSNNGESLPLGKFREPILKRAKEGAYGSGTPSPRVAAKTA</sequence>